<accession>A0AAD7N051</accession>
<feature type="domain" description="Aminoglycoside phosphotransferase" evidence="1">
    <location>
        <begin position="49"/>
        <end position="312"/>
    </location>
</feature>
<comment type="caution">
    <text evidence="2">The sequence shown here is derived from an EMBL/GenBank/DDBJ whole genome shotgun (WGS) entry which is preliminary data.</text>
</comment>
<evidence type="ECO:0000259" key="1">
    <source>
        <dbReference type="Pfam" id="PF01636"/>
    </source>
</evidence>
<evidence type="ECO:0000313" key="2">
    <source>
        <dbReference type="EMBL" id="KAJ7739875.1"/>
    </source>
</evidence>
<dbReference type="InterPro" id="IPR051678">
    <property type="entry name" value="AGP_Transferase"/>
</dbReference>
<reference evidence="2" key="1">
    <citation type="submission" date="2023-03" db="EMBL/GenBank/DDBJ databases">
        <title>Massive genome expansion in bonnet fungi (Mycena s.s.) driven by repeated elements and novel gene families across ecological guilds.</title>
        <authorList>
            <consortium name="Lawrence Berkeley National Laboratory"/>
            <person name="Harder C.B."/>
            <person name="Miyauchi S."/>
            <person name="Viragh M."/>
            <person name="Kuo A."/>
            <person name="Thoen E."/>
            <person name="Andreopoulos B."/>
            <person name="Lu D."/>
            <person name="Skrede I."/>
            <person name="Drula E."/>
            <person name="Henrissat B."/>
            <person name="Morin E."/>
            <person name="Kohler A."/>
            <person name="Barry K."/>
            <person name="LaButti K."/>
            <person name="Morin E."/>
            <person name="Salamov A."/>
            <person name="Lipzen A."/>
            <person name="Mereny Z."/>
            <person name="Hegedus B."/>
            <person name="Baldrian P."/>
            <person name="Stursova M."/>
            <person name="Weitz H."/>
            <person name="Taylor A."/>
            <person name="Grigoriev I.V."/>
            <person name="Nagy L.G."/>
            <person name="Martin F."/>
            <person name="Kauserud H."/>
        </authorList>
    </citation>
    <scope>NUCLEOTIDE SEQUENCE</scope>
    <source>
        <strain evidence="2">CBHHK182m</strain>
    </source>
</reference>
<dbReference type="EMBL" id="JARKIB010000105">
    <property type="protein sequence ID" value="KAJ7739875.1"/>
    <property type="molecule type" value="Genomic_DNA"/>
</dbReference>
<keyword evidence="3" id="KW-1185">Reference proteome</keyword>
<dbReference type="SUPFAM" id="SSF56112">
    <property type="entry name" value="Protein kinase-like (PK-like)"/>
    <property type="match status" value="1"/>
</dbReference>
<organism evidence="2 3">
    <name type="scientific">Mycena metata</name>
    <dbReference type="NCBI Taxonomy" id="1033252"/>
    <lineage>
        <taxon>Eukaryota</taxon>
        <taxon>Fungi</taxon>
        <taxon>Dikarya</taxon>
        <taxon>Basidiomycota</taxon>
        <taxon>Agaricomycotina</taxon>
        <taxon>Agaricomycetes</taxon>
        <taxon>Agaricomycetidae</taxon>
        <taxon>Agaricales</taxon>
        <taxon>Marasmiineae</taxon>
        <taxon>Mycenaceae</taxon>
        <taxon>Mycena</taxon>
    </lineage>
</organism>
<evidence type="ECO:0000313" key="3">
    <source>
        <dbReference type="Proteomes" id="UP001215598"/>
    </source>
</evidence>
<dbReference type="PANTHER" id="PTHR21310">
    <property type="entry name" value="AMINOGLYCOSIDE PHOSPHOTRANSFERASE-RELATED-RELATED"/>
    <property type="match status" value="1"/>
</dbReference>
<dbReference type="AlphaFoldDB" id="A0AAD7N051"/>
<protein>
    <submittedName>
        <fullName evidence="2">Kinase-like domain-containing protein</fullName>
    </submittedName>
</protein>
<dbReference type="GO" id="GO:0016301">
    <property type="term" value="F:kinase activity"/>
    <property type="evidence" value="ECO:0007669"/>
    <property type="project" value="UniProtKB-KW"/>
</dbReference>
<dbReference type="Pfam" id="PF01636">
    <property type="entry name" value="APH"/>
    <property type="match status" value="1"/>
</dbReference>
<name>A0AAD7N051_9AGAR</name>
<proteinExistence type="predicted"/>
<keyword evidence="2" id="KW-0808">Transferase</keyword>
<dbReference type="PANTHER" id="PTHR21310:SF51">
    <property type="entry name" value="AMINOGLYCOSIDE PHOSPHOTRANSFERASE DOMAIN-CONTAINING PROTEIN"/>
    <property type="match status" value="1"/>
</dbReference>
<gene>
    <name evidence="2" type="ORF">B0H16DRAFT_1758508</name>
</gene>
<dbReference type="InterPro" id="IPR011009">
    <property type="entry name" value="Kinase-like_dom_sf"/>
</dbReference>
<sequence length="415" mass="46256">MPSGHSSPSSTSSIPSFVDHIDLDVLSSLATQTRSGEIKCTVDPAPKIGAFNVVYFLEFTDGVRWVARIPIPPWSEALQKRMSLDRISLDFIGNNTTIPVPRIIDCQTTENNALGRPYTFMTFLPGTQLAKLWFDPAWFSDERRITVFKSLARLMSQLSSHEFPMIGQLDIDPTTGAVFVGPYYPSLGAIDAGETSPDPIGDPSPSTYIFLQRKISDQLHEASDTRVISDLQLLRTFASMLPNPEFDGAPFFLAHPDFGYQNILVDEEGNVTGIVDWDGACVVPRQYAFARYPSWITRDWDPLLHGYCEASAVKDSPETLSRFREEYLAVFSRLNPAHGRLTQHSHILEAVIIAITASYTRSPILDKLMEYAYGGNDDVNVRFLSFDMLAHRLSTSAWTRDTVGAEKLAKGGDYI</sequence>
<dbReference type="Gene3D" id="3.90.1200.10">
    <property type="match status" value="1"/>
</dbReference>
<dbReference type="Proteomes" id="UP001215598">
    <property type="component" value="Unassembled WGS sequence"/>
</dbReference>
<dbReference type="InterPro" id="IPR002575">
    <property type="entry name" value="Aminoglycoside_PTrfase"/>
</dbReference>
<keyword evidence="2" id="KW-0418">Kinase</keyword>